<dbReference type="OrthoDB" id="8776561at2"/>
<evidence type="ECO:0000313" key="3">
    <source>
        <dbReference type="Proteomes" id="UP000295765"/>
    </source>
</evidence>
<dbReference type="EMBL" id="SLWY01000006">
    <property type="protein sequence ID" value="TCO81936.1"/>
    <property type="molecule type" value="Genomic_DNA"/>
</dbReference>
<feature type="signal peptide" evidence="1">
    <location>
        <begin position="1"/>
        <end position="22"/>
    </location>
</feature>
<dbReference type="Proteomes" id="UP000295765">
    <property type="component" value="Unassembled WGS sequence"/>
</dbReference>
<keyword evidence="1" id="KW-0732">Signal</keyword>
<comment type="caution">
    <text evidence="2">The sequence shown here is derived from an EMBL/GenBank/DDBJ whole genome shotgun (WGS) entry which is preliminary data.</text>
</comment>
<protein>
    <submittedName>
        <fullName evidence="2">Uncharacterized protein</fullName>
    </submittedName>
</protein>
<keyword evidence="3" id="KW-1185">Reference proteome</keyword>
<evidence type="ECO:0000256" key="1">
    <source>
        <dbReference type="SAM" id="SignalP"/>
    </source>
</evidence>
<proteinExistence type="predicted"/>
<accession>A0A4V2SD49</accession>
<gene>
    <name evidence="2" type="ORF">EV699_10630</name>
</gene>
<evidence type="ECO:0000313" key="2">
    <source>
        <dbReference type="EMBL" id="TCO81936.1"/>
    </source>
</evidence>
<dbReference type="AlphaFoldDB" id="A0A4V2SD49"/>
<dbReference type="RefSeq" id="WP_132540007.1">
    <property type="nucleotide sequence ID" value="NZ_SLWY01000006.1"/>
</dbReference>
<name>A0A4V2SD49_9GAMM</name>
<feature type="chain" id="PRO_5020310655" evidence="1">
    <location>
        <begin position="23"/>
        <end position="213"/>
    </location>
</feature>
<reference evidence="2 3" key="1">
    <citation type="submission" date="2019-03" db="EMBL/GenBank/DDBJ databases">
        <title>Genomic Encyclopedia of Type Strains, Phase IV (KMG-IV): sequencing the most valuable type-strain genomes for metagenomic binning, comparative biology and taxonomic classification.</title>
        <authorList>
            <person name="Goeker M."/>
        </authorList>
    </citation>
    <scope>NUCLEOTIDE SEQUENCE [LARGE SCALE GENOMIC DNA]</scope>
    <source>
        <strain evidence="2 3">DSM 25287</strain>
    </source>
</reference>
<organism evidence="2 3">
    <name type="scientific">Plasticicumulans lactativorans</name>
    <dbReference type="NCBI Taxonomy" id="1133106"/>
    <lineage>
        <taxon>Bacteria</taxon>
        <taxon>Pseudomonadati</taxon>
        <taxon>Pseudomonadota</taxon>
        <taxon>Gammaproteobacteria</taxon>
        <taxon>Candidatus Competibacteraceae</taxon>
        <taxon>Plasticicumulans</taxon>
    </lineage>
</organism>
<sequence>MPAALRPFLLALACTVALTAAAADDPVVSGTLLRAADGGLRFEPCDGPAELPVDDVGADADLAGLYAVLADNATPGLRADLRGRVEDGRFIASGIERLVRHGSVCRQMRKRPAVFRALGHTPAWSLNVDRVRLRLQLGGSRDTPEFRYRRFARDPQSGRRVYDVRETSSSLRVTLLPERCMDGLAYGIYSYRAIVVYDGRVLRGCAYAGTLPE</sequence>